<keyword evidence="3" id="KW-1185">Reference proteome</keyword>
<reference evidence="2 3" key="1">
    <citation type="submission" date="2018-04" db="EMBL/GenBank/DDBJ databases">
        <title>Novel Campyloabacter and Helicobacter Species and Strains.</title>
        <authorList>
            <person name="Mannion A.J."/>
            <person name="Shen Z."/>
            <person name="Fox J.G."/>
        </authorList>
    </citation>
    <scope>NUCLEOTIDE SEQUENCE [LARGE SCALE GENOMIC DNA]</scope>
    <source>
        <strain evidence="2 3">MIT 04-9362</strain>
    </source>
</reference>
<comment type="caution">
    <text evidence="2">The sequence shown here is derived from an EMBL/GenBank/DDBJ whole genome shotgun (WGS) entry which is preliminary data.</text>
</comment>
<evidence type="ECO:0000313" key="3">
    <source>
        <dbReference type="Proteomes" id="UP000256695"/>
    </source>
</evidence>
<proteinExistence type="predicted"/>
<dbReference type="GO" id="GO:0006813">
    <property type="term" value="P:potassium ion transport"/>
    <property type="evidence" value="ECO:0007669"/>
    <property type="project" value="InterPro"/>
</dbReference>
<feature type="domain" description="RCK N-terminal" evidence="1">
    <location>
        <begin position="3"/>
        <end position="119"/>
    </location>
</feature>
<dbReference type="InterPro" id="IPR036291">
    <property type="entry name" value="NAD(P)-bd_dom_sf"/>
</dbReference>
<evidence type="ECO:0000313" key="2">
    <source>
        <dbReference type="EMBL" id="RDU73507.1"/>
    </source>
</evidence>
<evidence type="ECO:0000259" key="1">
    <source>
        <dbReference type="PROSITE" id="PS51201"/>
    </source>
</evidence>
<dbReference type="InterPro" id="IPR003148">
    <property type="entry name" value="RCK_N"/>
</dbReference>
<dbReference type="AlphaFoldDB" id="A0A3D8J7N4"/>
<dbReference type="Proteomes" id="UP000256695">
    <property type="component" value="Unassembled WGS sequence"/>
</dbReference>
<dbReference type="OrthoDB" id="9776294at2"/>
<dbReference type="RefSeq" id="WP_115579099.1">
    <property type="nucleotide sequence ID" value="NZ_NXLX01000010.1"/>
</dbReference>
<accession>A0A3D8J7N4</accession>
<dbReference type="PANTHER" id="PTHR43833">
    <property type="entry name" value="POTASSIUM CHANNEL PROTEIN 2-RELATED-RELATED"/>
    <property type="match status" value="1"/>
</dbReference>
<dbReference type="EMBL" id="NXLX01000010">
    <property type="protein sequence ID" value="RDU73507.1"/>
    <property type="molecule type" value="Genomic_DNA"/>
</dbReference>
<dbReference type="Gene3D" id="3.40.50.720">
    <property type="entry name" value="NAD(P)-binding Rossmann-like Domain"/>
    <property type="match status" value="1"/>
</dbReference>
<name>A0A3D8J7N4_9HELI</name>
<gene>
    <name evidence="2" type="ORF">CQA57_04815</name>
</gene>
<protein>
    <submittedName>
        <fullName evidence="2">TrkA family potassium uptake protein</fullName>
    </submittedName>
</protein>
<dbReference type="PANTHER" id="PTHR43833:SF7">
    <property type="entry name" value="KTR SYSTEM POTASSIUM UPTAKE PROTEIN C"/>
    <property type="match status" value="1"/>
</dbReference>
<dbReference type="Pfam" id="PF02254">
    <property type="entry name" value="TrkA_N"/>
    <property type="match status" value="1"/>
</dbReference>
<sequence length="229" mass="25639">MVKKTFGVIGLGKFGSYITRSLVDQGESVIVCDNSQENFRDFREDVENLYMLDSTDIVALKEAGISELDVVIVSIGENIEASILTVMALKELGNKMIIAKATSKTHGQILSKIGADKVIYPEREAANRLFVELIASKVDVNVISENLKMCKVLASDIFGKRTIGEIQESSIKKDESGNIIQEIKIVAVKRNENWLMDFSLELEVFNEDFIVFLGNEKAIDFYVKKFENL</sequence>
<dbReference type="SUPFAM" id="SSF51735">
    <property type="entry name" value="NAD(P)-binding Rossmann-fold domains"/>
    <property type="match status" value="1"/>
</dbReference>
<organism evidence="2 3">
    <name type="scientific">Helicobacter anseris</name>
    <dbReference type="NCBI Taxonomy" id="375926"/>
    <lineage>
        <taxon>Bacteria</taxon>
        <taxon>Pseudomonadati</taxon>
        <taxon>Campylobacterota</taxon>
        <taxon>Epsilonproteobacteria</taxon>
        <taxon>Campylobacterales</taxon>
        <taxon>Helicobacteraceae</taxon>
        <taxon>Helicobacter</taxon>
    </lineage>
</organism>
<dbReference type="InterPro" id="IPR050721">
    <property type="entry name" value="Trk_Ktr_HKT_K-transport"/>
</dbReference>
<dbReference type="PROSITE" id="PS51201">
    <property type="entry name" value="RCK_N"/>
    <property type="match status" value="1"/>
</dbReference>